<organism evidence="2 3">
    <name type="scientific">Marinobacterium nitratireducens</name>
    <dbReference type="NCBI Taxonomy" id="518897"/>
    <lineage>
        <taxon>Bacteria</taxon>
        <taxon>Pseudomonadati</taxon>
        <taxon>Pseudomonadota</taxon>
        <taxon>Gammaproteobacteria</taxon>
        <taxon>Oceanospirillales</taxon>
        <taxon>Oceanospirillaceae</taxon>
        <taxon>Marinobacterium</taxon>
    </lineage>
</organism>
<dbReference type="PANTHER" id="PTHR30469">
    <property type="entry name" value="MULTIDRUG RESISTANCE PROTEIN MDTA"/>
    <property type="match status" value="1"/>
</dbReference>
<comment type="caution">
    <text evidence="2">The sequence shown here is derived from an EMBL/GenBank/DDBJ whole genome shotgun (WGS) entry which is preliminary data.</text>
</comment>
<dbReference type="AlphaFoldDB" id="A0A918DVC4"/>
<dbReference type="NCBIfam" id="TIGR01730">
    <property type="entry name" value="RND_mfp"/>
    <property type="match status" value="1"/>
</dbReference>
<dbReference type="PANTHER" id="PTHR30469:SF11">
    <property type="entry name" value="BLL4320 PROTEIN"/>
    <property type="match status" value="1"/>
</dbReference>
<protein>
    <submittedName>
        <fullName evidence="2">RND transporter MFP subunit</fullName>
    </submittedName>
</protein>
<reference evidence="2 3" key="1">
    <citation type="journal article" date="2014" name="Int. J. Syst. Evol. Microbiol.">
        <title>Complete genome sequence of Corynebacterium casei LMG S-19264T (=DSM 44701T), isolated from a smear-ripened cheese.</title>
        <authorList>
            <consortium name="US DOE Joint Genome Institute (JGI-PGF)"/>
            <person name="Walter F."/>
            <person name="Albersmeier A."/>
            <person name="Kalinowski J."/>
            <person name="Ruckert C."/>
        </authorList>
    </citation>
    <scope>NUCLEOTIDE SEQUENCE [LARGE SCALE GENOMIC DNA]</scope>
    <source>
        <strain evidence="2 3">CGMCC 1.7286</strain>
    </source>
</reference>
<dbReference type="SUPFAM" id="SSF111369">
    <property type="entry name" value="HlyD-like secretion proteins"/>
    <property type="match status" value="1"/>
</dbReference>
<dbReference type="Gene3D" id="1.10.287.470">
    <property type="entry name" value="Helix hairpin bin"/>
    <property type="match status" value="1"/>
</dbReference>
<dbReference type="Proteomes" id="UP000599578">
    <property type="component" value="Unassembled WGS sequence"/>
</dbReference>
<dbReference type="EMBL" id="BMLT01000006">
    <property type="protein sequence ID" value="GGO83519.1"/>
    <property type="molecule type" value="Genomic_DNA"/>
</dbReference>
<keyword evidence="3" id="KW-1185">Reference proteome</keyword>
<dbReference type="RefSeq" id="WP_188861180.1">
    <property type="nucleotide sequence ID" value="NZ_BMLT01000006.1"/>
</dbReference>
<dbReference type="Gene3D" id="2.40.420.20">
    <property type="match status" value="1"/>
</dbReference>
<dbReference type="Gene3D" id="2.40.30.170">
    <property type="match status" value="1"/>
</dbReference>
<evidence type="ECO:0000256" key="1">
    <source>
        <dbReference type="ARBA" id="ARBA00009477"/>
    </source>
</evidence>
<dbReference type="InterPro" id="IPR006143">
    <property type="entry name" value="RND_pump_MFP"/>
</dbReference>
<accession>A0A918DVC4</accession>
<comment type="similarity">
    <text evidence="1">Belongs to the membrane fusion protein (MFP) (TC 8.A.1) family.</text>
</comment>
<dbReference type="GO" id="GO:0015562">
    <property type="term" value="F:efflux transmembrane transporter activity"/>
    <property type="evidence" value="ECO:0007669"/>
    <property type="project" value="TreeGrafter"/>
</dbReference>
<dbReference type="Gene3D" id="2.40.50.100">
    <property type="match status" value="1"/>
</dbReference>
<dbReference type="PROSITE" id="PS51257">
    <property type="entry name" value="PROKAR_LIPOPROTEIN"/>
    <property type="match status" value="1"/>
</dbReference>
<proteinExistence type="inferred from homology"/>
<gene>
    <name evidence="2" type="ORF">GCM10011348_27490</name>
</gene>
<name>A0A918DVC4_9GAMM</name>
<evidence type="ECO:0000313" key="3">
    <source>
        <dbReference type="Proteomes" id="UP000599578"/>
    </source>
</evidence>
<dbReference type="GO" id="GO:1990281">
    <property type="term" value="C:efflux pump complex"/>
    <property type="evidence" value="ECO:0007669"/>
    <property type="project" value="TreeGrafter"/>
</dbReference>
<evidence type="ECO:0000313" key="2">
    <source>
        <dbReference type="EMBL" id="GGO83519.1"/>
    </source>
</evidence>
<sequence>MKGRQLRFPGAELVRLCLPLLLAGGLAGCVESGADSGVEAHYHPATSVQPRLQQGYQVARTFIGRVEVRQSASLGFELGGKVAEVMVDEGDSVALGQVLARQDTELLQAEASRLEAEGARLDAELALVKTSIARQQSLQQRGYASDQQLDELKARRRGLEASLLGLDAERTANRLRIEKSTLRAPFEARVGRRLLDQGEVVAAGTPVLELLEAGAAEVRVGVPADLLERLPYGSRQSLSIGGKEYSARVLAHGSDVDPVTLTVPLRLVLDGESGPLNGQLAQLSLEQHYPVPGYWVPLEALTDAPRGMWNLYSLQETADAGLYELRSHNVRVLHATSEQAYVSGELGADVRVLSAGLQRLVPGQRVRLASGGELADATP</sequence>